<reference evidence="1" key="3">
    <citation type="submission" date="2025-09" db="UniProtKB">
        <authorList>
            <consortium name="Ensembl"/>
        </authorList>
    </citation>
    <scope>IDENTIFICATION</scope>
</reference>
<evidence type="ECO:0008006" key="3">
    <source>
        <dbReference type="Google" id="ProtNLM"/>
    </source>
</evidence>
<dbReference type="Bgee" id="ENSMODG00000045318">
    <property type="expression patterns" value="Expressed in blood and 19 other cell types or tissues"/>
</dbReference>
<dbReference type="STRING" id="13616.ENSMODP00000045255"/>
<evidence type="ECO:0000313" key="1">
    <source>
        <dbReference type="Ensembl" id="ENSMODP00000045255.1"/>
    </source>
</evidence>
<dbReference type="AlphaFoldDB" id="A0A5F8GCL0"/>
<reference evidence="1" key="2">
    <citation type="submission" date="2025-08" db="UniProtKB">
        <authorList>
            <consortium name="Ensembl"/>
        </authorList>
    </citation>
    <scope>IDENTIFICATION</scope>
</reference>
<sequence length="62" mass="6812">MASGCKIDLSILNSDLACLGAKCTRMLDSGADYLHLDCILTSYRALRCFLYPGSHFILLTLL</sequence>
<dbReference type="Ensembl" id="ENSMODT00000056546.1">
    <property type="protein sequence ID" value="ENSMODP00000045255.1"/>
    <property type="gene ID" value="ENSMODG00000045318.1"/>
</dbReference>
<organism evidence="1 2">
    <name type="scientific">Monodelphis domestica</name>
    <name type="common">Gray short-tailed opossum</name>
    <dbReference type="NCBI Taxonomy" id="13616"/>
    <lineage>
        <taxon>Eukaryota</taxon>
        <taxon>Metazoa</taxon>
        <taxon>Chordata</taxon>
        <taxon>Craniata</taxon>
        <taxon>Vertebrata</taxon>
        <taxon>Euteleostomi</taxon>
        <taxon>Mammalia</taxon>
        <taxon>Metatheria</taxon>
        <taxon>Didelphimorphia</taxon>
        <taxon>Didelphidae</taxon>
        <taxon>Monodelphis</taxon>
    </lineage>
</organism>
<evidence type="ECO:0000313" key="2">
    <source>
        <dbReference type="Proteomes" id="UP000002280"/>
    </source>
</evidence>
<dbReference type="InterPro" id="IPR013785">
    <property type="entry name" value="Aldolase_TIM"/>
</dbReference>
<dbReference type="Gene3D" id="3.20.20.70">
    <property type="entry name" value="Aldolase class I"/>
    <property type="match status" value="1"/>
</dbReference>
<dbReference type="InParanoid" id="A0A5F8GCL0"/>
<protein>
    <recommendedName>
        <fullName evidence="3">Ribulose-phosphate 3-epimerase</fullName>
    </recommendedName>
</protein>
<reference evidence="1 2" key="1">
    <citation type="journal article" date="2007" name="Nature">
        <title>Genome of the marsupial Monodelphis domestica reveals innovation in non-coding sequences.</title>
        <authorList>
            <person name="Mikkelsen T.S."/>
            <person name="Wakefield M.J."/>
            <person name="Aken B."/>
            <person name="Amemiya C.T."/>
            <person name="Chang J.L."/>
            <person name="Duke S."/>
            <person name="Garber M."/>
            <person name="Gentles A.J."/>
            <person name="Goodstadt L."/>
            <person name="Heger A."/>
            <person name="Jurka J."/>
            <person name="Kamal M."/>
            <person name="Mauceli E."/>
            <person name="Searle S.M."/>
            <person name="Sharpe T."/>
            <person name="Baker M.L."/>
            <person name="Batzer M.A."/>
            <person name="Benos P.V."/>
            <person name="Belov K."/>
            <person name="Clamp M."/>
            <person name="Cook A."/>
            <person name="Cuff J."/>
            <person name="Das R."/>
            <person name="Davidow L."/>
            <person name="Deakin J.E."/>
            <person name="Fazzari M.J."/>
            <person name="Glass J.L."/>
            <person name="Grabherr M."/>
            <person name="Greally J.M."/>
            <person name="Gu W."/>
            <person name="Hore T.A."/>
            <person name="Huttley G.A."/>
            <person name="Kleber M."/>
            <person name="Jirtle R.L."/>
            <person name="Koina E."/>
            <person name="Lee J.T."/>
            <person name="Mahony S."/>
            <person name="Marra M.A."/>
            <person name="Miller R.D."/>
            <person name="Nicholls R.D."/>
            <person name="Oda M."/>
            <person name="Papenfuss A.T."/>
            <person name="Parra Z.E."/>
            <person name="Pollock D.D."/>
            <person name="Ray D.A."/>
            <person name="Schein J.E."/>
            <person name="Speed T.P."/>
            <person name="Thompson K."/>
            <person name="VandeBerg J.L."/>
            <person name="Wade C.M."/>
            <person name="Walker J.A."/>
            <person name="Waters P.D."/>
            <person name="Webber C."/>
            <person name="Weidman J.R."/>
            <person name="Xie X."/>
            <person name="Zody M.C."/>
            <person name="Baldwin J."/>
            <person name="Abdouelleil A."/>
            <person name="Abdulkadir J."/>
            <person name="Abebe A."/>
            <person name="Abera B."/>
            <person name="Abreu J."/>
            <person name="Acer S.C."/>
            <person name="Aftuck L."/>
            <person name="Alexander A."/>
            <person name="An P."/>
            <person name="Anderson E."/>
            <person name="Anderson S."/>
            <person name="Arachi H."/>
            <person name="Azer M."/>
            <person name="Bachantsang P."/>
            <person name="Barry A."/>
            <person name="Bayul T."/>
            <person name="Berlin A."/>
            <person name="Bessette D."/>
            <person name="Bloom T."/>
            <person name="Bloom T."/>
            <person name="Boguslavskiy L."/>
            <person name="Bonnet C."/>
            <person name="Boukhgalter B."/>
            <person name="Bourzgui I."/>
            <person name="Brown A."/>
            <person name="Cahill P."/>
            <person name="Channer S."/>
            <person name="Cheshatsang Y."/>
            <person name="Chuda L."/>
            <person name="Citroen M."/>
            <person name="Collymore A."/>
            <person name="Cooke P."/>
            <person name="Costello M."/>
            <person name="D'Aco K."/>
            <person name="Daza R."/>
            <person name="De Haan G."/>
            <person name="DeGray S."/>
            <person name="DeMaso C."/>
            <person name="Dhargay N."/>
            <person name="Dooley K."/>
            <person name="Dooley E."/>
            <person name="Doricent M."/>
            <person name="Dorje P."/>
            <person name="Dorjee K."/>
            <person name="Dupes A."/>
            <person name="Elong R."/>
            <person name="Falk J."/>
            <person name="Farina A."/>
            <person name="Faro S."/>
            <person name="Ferguson D."/>
            <person name="Fisher S."/>
            <person name="Foley C.D."/>
            <person name="Franke A."/>
            <person name="Friedrich D."/>
            <person name="Gadbois L."/>
            <person name="Gearin G."/>
            <person name="Gearin C.R."/>
            <person name="Giannoukos G."/>
            <person name="Goode T."/>
            <person name="Graham J."/>
            <person name="Grandbois E."/>
            <person name="Grewal S."/>
            <person name="Gyaltsen K."/>
            <person name="Hafez N."/>
            <person name="Hagos B."/>
            <person name="Hall J."/>
            <person name="Henson C."/>
            <person name="Hollinger A."/>
            <person name="Honan T."/>
            <person name="Huard M.D."/>
            <person name="Hughes L."/>
            <person name="Hurhula B."/>
            <person name="Husby M.E."/>
            <person name="Kamat A."/>
            <person name="Kanga B."/>
            <person name="Kashin S."/>
            <person name="Khazanovich D."/>
            <person name="Kisner P."/>
            <person name="Lance K."/>
            <person name="Lara M."/>
            <person name="Lee W."/>
            <person name="Lennon N."/>
            <person name="Letendre F."/>
            <person name="LeVine R."/>
            <person name="Lipovsky A."/>
            <person name="Liu X."/>
            <person name="Liu J."/>
            <person name="Liu S."/>
            <person name="Lokyitsang T."/>
            <person name="Lokyitsang Y."/>
            <person name="Lubonja R."/>
            <person name="Lui A."/>
            <person name="MacDonald P."/>
            <person name="Magnisalis V."/>
            <person name="Maru K."/>
            <person name="Matthews C."/>
            <person name="McCusker W."/>
            <person name="McDonough S."/>
            <person name="Mehta T."/>
            <person name="Meldrim J."/>
            <person name="Meneus L."/>
            <person name="Mihai O."/>
            <person name="Mihalev A."/>
            <person name="Mihova T."/>
            <person name="Mittelman R."/>
            <person name="Mlenga V."/>
            <person name="Montmayeur A."/>
            <person name="Mulrain L."/>
            <person name="Navidi A."/>
            <person name="Naylor J."/>
            <person name="Negash T."/>
            <person name="Nguyen T."/>
            <person name="Nguyen N."/>
            <person name="Nicol R."/>
            <person name="Norbu C."/>
            <person name="Norbu N."/>
            <person name="Novod N."/>
            <person name="O'Neill B."/>
            <person name="Osman S."/>
            <person name="Markiewicz E."/>
            <person name="Oyono O.L."/>
            <person name="Patti C."/>
            <person name="Phunkhang P."/>
            <person name="Pierre F."/>
            <person name="Priest M."/>
            <person name="Raghuraman S."/>
            <person name="Rege F."/>
            <person name="Reyes R."/>
            <person name="Rise C."/>
            <person name="Rogov P."/>
            <person name="Ross K."/>
            <person name="Ryan E."/>
            <person name="Settipalli S."/>
            <person name="Shea T."/>
            <person name="Sherpa N."/>
            <person name="Shi L."/>
            <person name="Shih D."/>
            <person name="Sparrow T."/>
            <person name="Spaulding J."/>
            <person name="Stalker J."/>
            <person name="Stange-Thomann N."/>
            <person name="Stavropoulos S."/>
            <person name="Stone C."/>
            <person name="Strader C."/>
            <person name="Tesfaye S."/>
            <person name="Thomson T."/>
            <person name="Thoulutsang Y."/>
            <person name="Thoulutsang D."/>
            <person name="Topham K."/>
            <person name="Topping I."/>
            <person name="Tsamla T."/>
            <person name="Vassiliev H."/>
            <person name="Vo A."/>
            <person name="Wangchuk T."/>
            <person name="Wangdi T."/>
            <person name="Weiand M."/>
            <person name="Wilkinson J."/>
            <person name="Wilson A."/>
            <person name="Yadav S."/>
            <person name="Young G."/>
            <person name="Yu Q."/>
            <person name="Zembek L."/>
            <person name="Zhong D."/>
            <person name="Zimmer A."/>
            <person name="Zwirko Z."/>
            <person name="Jaffe D.B."/>
            <person name="Alvarez P."/>
            <person name="Brockman W."/>
            <person name="Butler J."/>
            <person name="Chin C."/>
            <person name="Gnerre S."/>
            <person name="MacCallum I."/>
            <person name="Graves J.A."/>
            <person name="Ponting C.P."/>
            <person name="Breen M."/>
            <person name="Samollow P.B."/>
            <person name="Lander E.S."/>
            <person name="Lindblad-Toh K."/>
        </authorList>
    </citation>
    <scope>NUCLEOTIDE SEQUENCE [LARGE SCALE GENOMIC DNA]</scope>
</reference>
<dbReference type="Proteomes" id="UP000002280">
    <property type="component" value="Chromosome 7"/>
</dbReference>
<name>A0A5F8GCL0_MONDO</name>
<dbReference type="GeneTree" id="ENSGT01030000235330"/>
<keyword evidence="2" id="KW-1185">Reference proteome</keyword>
<accession>A0A5F8GCL0</accession>
<proteinExistence type="predicted"/>